<feature type="transmembrane region" description="Helical" evidence="6">
    <location>
        <begin position="167"/>
        <end position="190"/>
    </location>
</feature>
<protein>
    <recommendedName>
        <fullName evidence="7">Major facilitator superfamily (MFS) profile domain-containing protein</fullName>
    </recommendedName>
</protein>
<evidence type="ECO:0000256" key="3">
    <source>
        <dbReference type="ARBA" id="ARBA00022692"/>
    </source>
</evidence>
<dbReference type="PANTHER" id="PTHR48022:SF38">
    <property type="entry name" value="MAJOR FACILITATOR SUPERFAMILY (MFS) PROFILE DOMAIN-CONTAINING PROTEIN-RELATED"/>
    <property type="match status" value="1"/>
</dbReference>
<feature type="transmembrane region" description="Helical" evidence="6">
    <location>
        <begin position="135"/>
        <end position="160"/>
    </location>
</feature>
<dbReference type="Gene3D" id="1.20.1250.20">
    <property type="entry name" value="MFS general substrate transporter like domains"/>
    <property type="match status" value="1"/>
</dbReference>
<feature type="non-terminal residue" evidence="8">
    <location>
        <position position="1"/>
    </location>
</feature>
<feature type="transmembrane region" description="Helical" evidence="6">
    <location>
        <begin position="236"/>
        <end position="252"/>
    </location>
</feature>
<dbReference type="InterPro" id="IPR050360">
    <property type="entry name" value="MFS_Sugar_Transporters"/>
</dbReference>
<dbReference type="SUPFAM" id="SSF103473">
    <property type="entry name" value="MFS general substrate transporter"/>
    <property type="match status" value="1"/>
</dbReference>
<gene>
    <name evidence="8" type="ORF">LTR16_008439</name>
</gene>
<feature type="transmembrane region" description="Helical" evidence="6">
    <location>
        <begin position="103"/>
        <end position="129"/>
    </location>
</feature>
<sequence>ATGSTSSFPWRFPLAFQAAPSILLLISSIWLPFSPRWLLQMNREDEAHAVILRLHRRPGADHEHTAAREFYQMKSQLALDRQIKATVGHWDVFTTAPNRRRAFVGFTLMFGNQFTGVLIIANYGVLLYATLGMKTYMPLLLSAIWVTLSLPGNIFTAFFIDKIGRRTFMLTGLGGILVALIFETALQAQFLGTNNAAGQKAAVFFVFLFIFFWSSFLDASQYLYLAEIFPTHIRSSGMAIGMVGLYVGSIILL</sequence>
<organism evidence="8 9">
    <name type="scientific">Cryomyces antarcticus</name>
    <dbReference type="NCBI Taxonomy" id="329879"/>
    <lineage>
        <taxon>Eukaryota</taxon>
        <taxon>Fungi</taxon>
        <taxon>Dikarya</taxon>
        <taxon>Ascomycota</taxon>
        <taxon>Pezizomycotina</taxon>
        <taxon>Dothideomycetes</taxon>
        <taxon>Dothideomycetes incertae sedis</taxon>
        <taxon>Cryomyces</taxon>
    </lineage>
</organism>
<proteinExistence type="inferred from homology"/>
<comment type="similarity">
    <text evidence="2">Belongs to the major facilitator superfamily. Sugar transporter (TC 2.A.1.1) family.</text>
</comment>
<dbReference type="InterPro" id="IPR036259">
    <property type="entry name" value="MFS_trans_sf"/>
</dbReference>
<dbReference type="PROSITE" id="PS00216">
    <property type="entry name" value="SUGAR_TRANSPORT_1"/>
    <property type="match status" value="1"/>
</dbReference>
<feature type="non-terminal residue" evidence="8">
    <location>
        <position position="253"/>
    </location>
</feature>
<evidence type="ECO:0000256" key="5">
    <source>
        <dbReference type="ARBA" id="ARBA00023136"/>
    </source>
</evidence>
<comment type="caution">
    <text evidence="8">The sequence shown here is derived from an EMBL/GenBank/DDBJ whole genome shotgun (WGS) entry which is preliminary data.</text>
</comment>
<evidence type="ECO:0000256" key="2">
    <source>
        <dbReference type="ARBA" id="ARBA00010992"/>
    </source>
</evidence>
<evidence type="ECO:0000313" key="9">
    <source>
        <dbReference type="Proteomes" id="UP001357485"/>
    </source>
</evidence>
<dbReference type="InterPro" id="IPR005829">
    <property type="entry name" value="Sugar_transporter_CS"/>
</dbReference>
<dbReference type="Pfam" id="PF00083">
    <property type="entry name" value="Sugar_tr"/>
    <property type="match status" value="1"/>
</dbReference>
<feature type="transmembrane region" description="Helical" evidence="6">
    <location>
        <begin position="12"/>
        <end position="33"/>
    </location>
</feature>
<keyword evidence="5 6" id="KW-0472">Membrane</keyword>
<evidence type="ECO:0000256" key="1">
    <source>
        <dbReference type="ARBA" id="ARBA00004141"/>
    </source>
</evidence>
<dbReference type="EMBL" id="JAVRRA010018419">
    <property type="protein sequence ID" value="KAK5188301.1"/>
    <property type="molecule type" value="Genomic_DNA"/>
</dbReference>
<evidence type="ECO:0000256" key="6">
    <source>
        <dbReference type="SAM" id="Phobius"/>
    </source>
</evidence>
<keyword evidence="9" id="KW-1185">Reference proteome</keyword>
<evidence type="ECO:0000259" key="7">
    <source>
        <dbReference type="PROSITE" id="PS50850"/>
    </source>
</evidence>
<evidence type="ECO:0000256" key="4">
    <source>
        <dbReference type="ARBA" id="ARBA00022989"/>
    </source>
</evidence>
<evidence type="ECO:0000313" key="8">
    <source>
        <dbReference type="EMBL" id="KAK5188301.1"/>
    </source>
</evidence>
<name>A0ABR0LKC8_9PEZI</name>
<dbReference type="InterPro" id="IPR020846">
    <property type="entry name" value="MFS_dom"/>
</dbReference>
<dbReference type="InterPro" id="IPR005828">
    <property type="entry name" value="MFS_sugar_transport-like"/>
</dbReference>
<feature type="domain" description="Major facilitator superfamily (MFS) profile" evidence="7">
    <location>
        <begin position="1"/>
        <end position="253"/>
    </location>
</feature>
<dbReference type="Proteomes" id="UP001357485">
    <property type="component" value="Unassembled WGS sequence"/>
</dbReference>
<keyword evidence="4 6" id="KW-1133">Transmembrane helix</keyword>
<dbReference type="PANTHER" id="PTHR48022">
    <property type="entry name" value="PLASTIDIC GLUCOSE TRANSPORTER 4"/>
    <property type="match status" value="1"/>
</dbReference>
<comment type="subcellular location">
    <subcellularLocation>
        <location evidence="1">Membrane</location>
        <topology evidence="1">Multi-pass membrane protein</topology>
    </subcellularLocation>
</comment>
<accession>A0ABR0LKC8</accession>
<feature type="transmembrane region" description="Helical" evidence="6">
    <location>
        <begin position="202"/>
        <end position="224"/>
    </location>
</feature>
<keyword evidence="3 6" id="KW-0812">Transmembrane</keyword>
<dbReference type="PROSITE" id="PS50850">
    <property type="entry name" value="MFS"/>
    <property type="match status" value="1"/>
</dbReference>
<reference evidence="8 9" key="1">
    <citation type="submission" date="2023-08" db="EMBL/GenBank/DDBJ databases">
        <title>Black Yeasts Isolated from many extreme environments.</title>
        <authorList>
            <person name="Coleine C."/>
            <person name="Stajich J.E."/>
            <person name="Selbmann L."/>
        </authorList>
    </citation>
    <scope>NUCLEOTIDE SEQUENCE [LARGE SCALE GENOMIC DNA]</scope>
    <source>
        <strain evidence="8 9">CCFEE 536</strain>
    </source>
</reference>